<evidence type="ECO:0000313" key="1">
    <source>
        <dbReference type="EMBL" id="RCW47980.1"/>
    </source>
</evidence>
<organism evidence="1 2">
    <name type="scientific">Paenibacillus prosopidis</name>
    <dbReference type="NCBI Taxonomy" id="630520"/>
    <lineage>
        <taxon>Bacteria</taxon>
        <taxon>Bacillati</taxon>
        <taxon>Bacillota</taxon>
        <taxon>Bacilli</taxon>
        <taxon>Bacillales</taxon>
        <taxon>Paenibacillaceae</taxon>
        <taxon>Paenibacillus</taxon>
    </lineage>
</organism>
<proteinExistence type="predicted"/>
<reference evidence="1 2" key="1">
    <citation type="submission" date="2018-07" db="EMBL/GenBank/DDBJ databases">
        <title>Genomic Encyclopedia of Type Strains, Phase III (KMG-III): the genomes of soil and plant-associated and newly described type strains.</title>
        <authorList>
            <person name="Whitman W."/>
        </authorList>
    </citation>
    <scope>NUCLEOTIDE SEQUENCE [LARGE SCALE GENOMIC DNA]</scope>
    <source>
        <strain evidence="1 2">CECT 7506</strain>
    </source>
</reference>
<gene>
    <name evidence="1" type="ORF">DFP97_107182</name>
</gene>
<dbReference type="Proteomes" id="UP000252415">
    <property type="component" value="Unassembled WGS sequence"/>
</dbReference>
<sequence>MYAKVVTPAIITQEWLDQAFSPLMNYLNQEHSERKDRILSNMMFIGNADEKFYYKNRLTRSYIVFDQSGKKQYCAEDALIEAW</sequence>
<evidence type="ECO:0000313" key="2">
    <source>
        <dbReference type="Proteomes" id="UP000252415"/>
    </source>
</evidence>
<protein>
    <submittedName>
        <fullName evidence="1">Uncharacterized protein</fullName>
    </submittedName>
</protein>
<dbReference type="EMBL" id="QPJD01000007">
    <property type="protein sequence ID" value="RCW47980.1"/>
    <property type="molecule type" value="Genomic_DNA"/>
</dbReference>
<comment type="caution">
    <text evidence="1">The sequence shown here is derived from an EMBL/GenBank/DDBJ whole genome shotgun (WGS) entry which is preliminary data.</text>
</comment>
<name>A0A368W0J8_9BACL</name>
<keyword evidence="2" id="KW-1185">Reference proteome</keyword>
<dbReference type="OrthoDB" id="2678490at2"/>
<dbReference type="RefSeq" id="WP_114380379.1">
    <property type="nucleotide sequence ID" value="NZ_QPJD01000007.1"/>
</dbReference>
<accession>A0A368W0J8</accession>
<dbReference type="AlphaFoldDB" id="A0A368W0J8"/>